<dbReference type="AlphaFoldDB" id="A0A5B3GEM3"/>
<sequence length="162" mass="17581">MTFRGLIGACVLLTAPAAAFGQKPTAAKQPVAADSAAAQPAEKQPAARIVVFRDSLVLIHCDTPPLFREGDIRTFREWVNEQVRNVRIVIGCPPFPPRVVVSFVIGTTGRLTGIRVLQSPDSKLSAEAVRALESSPHWKPGELYGRKVPVEITIPVDFRSSN</sequence>
<dbReference type="Proteomes" id="UP000323567">
    <property type="component" value="Unassembled WGS sequence"/>
</dbReference>
<dbReference type="GO" id="GO:0016020">
    <property type="term" value="C:membrane"/>
    <property type="evidence" value="ECO:0007669"/>
    <property type="project" value="UniProtKB-SubCell"/>
</dbReference>
<keyword evidence="2" id="KW-0812">Transmembrane</keyword>
<evidence type="ECO:0000313" key="7">
    <source>
        <dbReference type="EMBL" id="KAA2371746.1"/>
    </source>
</evidence>
<dbReference type="Pfam" id="PF03544">
    <property type="entry name" value="TonB_C"/>
    <property type="match status" value="1"/>
</dbReference>
<feature type="domain" description="TonB C-terminal" evidence="6">
    <location>
        <begin position="98"/>
        <end position="159"/>
    </location>
</feature>
<feature type="signal peptide" evidence="5">
    <location>
        <begin position="1"/>
        <end position="21"/>
    </location>
</feature>
<dbReference type="SUPFAM" id="SSF74653">
    <property type="entry name" value="TolA/TonB C-terminal domain"/>
    <property type="match status" value="1"/>
</dbReference>
<comment type="caution">
    <text evidence="7">The sequence shown here is derived from an EMBL/GenBank/DDBJ whole genome shotgun (WGS) entry which is preliminary data.</text>
</comment>
<evidence type="ECO:0000313" key="10">
    <source>
        <dbReference type="Proteomes" id="UP000323567"/>
    </source>
</evidence>
<evidence type="ECO:0000313" key="9">
    <source>
        <dbReference type="Proteomes" id="UP000322658"/>
    </source>
</evidence>
<organism evidence="7 10">
    <name type="scientific">Alistipes shahii</name>
    <dbReference type="NCBI Taxonomy" id="328814"/>
    <lineage>
        <taxon>Bacteria</taxon>
        <taxon>Pseudomonadati</taxon>
        <taxon>Bacteroidota</taxon>
        <taxon>Bacteroidia</taxon>
        <taxon>Bacteroidales</taxon>
        <taxon>Rikenellaceae</taxon>
        <taxon>Alistipes</taxon>
    </lineage>
</organism>
<accession>A0A5B3GEM3</accession>
<evidence type="ECO:0000256" key="3">
    <source>
        <dbReference type="ARBA" id="ARBA00022989"/>
    </source>
</evidence>
<dbReference type="InterPro" id="IPR037682">
    <property type="entry name" value="TonB_C"/>
</dbReference>
<evidence type="ECO:0000259" key="6">
    <source>
        <dbReference type="Pfam" id="PF03544"/>
    </source>
</evidence>
<name>A0A5B3GEM3_9BACT</name>
<gene>
    <name evidence="8" type="ORF">F2Y07_09410</name>
    <name evidence="7" type="ORF">F2Y13_02860</name>
</gene>
<evidence type="ECO:0000256" key="4">
    <source>
        <dbReference type="ARBA" id="ARBA00023136"/>
    </source>
</evidence>
<evidence type="ECO:0000256" key="5">
    <source>
        <dbReference type="SAM" id="SignalP"/>
    </source>
</evidence>
<dbReference type="RefSeq" id="WP_022061666.1">
    <property type="nucleotide sequence ID" value="NZ_CATVWL010000014.1"/>
</dbReference>
<keyword evidence="5" id="KW-0732">Signal</keyword>
<evidence type="ECO:0000256" key="1">
    <source>
        <dbReference type="ARBA" id="ARBA00004167"/>
    </source>
</evidence>
<comment type="subcellular location">
    <subcellularLocation>
        <location evidence="1">Membrane</location>
        <topology evidence="1">Single-pass membrane protein</topology>
    </subcellularLocation>
</comment>
<dbReference type="Gene3D" id="3.30.1150.10">
    <property type="match status" value="1"/>
</dbReference>
<proteinExistence type="predicted"/>
<dbReference type="GO" id="GO:0055085">
    <property type="term" value="P:transmembrane transport"/>
    <property type="evidence" value="ECO:0007669"/>
    <property type="project" value="InterPro"/>
</dbReference>
<dbReference type="EMBL" id="VVXK01000002">
    <property type="protein sequence ID" value="KAA2371746.1"/>
    <property type="molecule type" value="Genomic_DNA"/>
</dbReference>
<evidence type="ECO:0000256" key="2">
    <source>
        <dbReference type="ARBA" id="ARBA00022692"/>
    </source>
</evidence>
<feature type="chain" id="PRO_5033475037" evidence="5">
    <location>
        <begin position="22"/>
        <end position="162"/>
    </location>
</feature>
<protein>
    <submittedName>
        <fullName evidence="7">TonB family protein</fullName>
    </submittedName>
</protein>
<reference evidence="9 10" key="1">
    <citation type="journal article" date="2019" name="Nat. Med.">
        <title>A library of human gut bacterial isolates paired with longitudinal multiomics data enables mechanistic microbiome research.</title>
        <authorList>
            <person name="Poyet M."/>
            <person name="Groussin M."/>
            <person name="Gibbons S.M."/>
            <person name="Avila-Pacheco J."/>
            <person name="Jiang X."/>
            <person name="Kearney S.M."/>
            <person name="Perrotta A.R."/>
            <person name="Berdy B."/>
            <person name="Zhao S."/>
            <person name="Lieberman T.D."/>
            <person name="Swanson P.K."/>
            <person name="Smith M."/>
            <person name="Roesemann S."/>
            <person name="Alexander J.E."/>
            <person name="Rich S.A."/>
            <person name="Livny J."/>
            <person name="Vlamakis H."/>
            <person name="Clish C."/>
            <person name="Bullock K."/>
            <person name="Deik A."/>
            <person name="Scott J."/>
            <person name="Pierce K.A."/>
            <person name="Xavier R.J."/>
            <person name="Alm E.J."/>
        </authorList>
    </citation>
    <scope>NUCLEOTIDE SEQUENCE [LARGE SCALE GENOMIC DNA]</scope>
    <source>
        <strain evidence="8 9">BIOML-A1</strain>
        <strain evidence="7 10">BIOML-A2</strain>
    </source>
</reference>
<dbReference type="EMBL" id="VVXJ01000019">
    <property type="protein sequence ID" value="KAA2375112.1"/>
    <property type="molecule type" value="Genomic_DNA"/>
</dbReference>
<dbReference type="NCBIfam" id="TIGR01352">
    <property type="entry name" value="tonB_Cterm"/>
    <property type="match status" value="1"/>
</dbReference>
<dbReference type="InterPro" id="IPR006260">
    <property type="entry name" value="TonB/TolA_C"/>
</dbReference>
<evidence type="ECO:0000313" key="8">
    <source>
        <dbReference type="EMBL" id="KAA2375112.1"/>
    </source>
</evidence>
<keyword evidence="3" id="KW-1133">Transmembrane helix</keyword>
<keyword evidence="4" id="KW-0472">Membrane</keyword>
<dbReference type="Proteomes" id="UP000322658">
    <property type="component" value="Unassembled WGS sequence"/>
</dbReference>